<proteinExistence type="predicted"/>
<comment type="caution">
    <text evidence="2">The sequence shown here is derived from an EMBL/GenBank/DDBJ whole genome shotgun (WGS) entry which is preliminary data.</text>
</comment>
<feature type="region of interest" description="Disordered" evidence="1">
    <location>
        <begin position="106"/>
        <end position="132"/>
    </location>
</feature>
<name>A0A2H6K7F0_9APIC</name>
<keyword evidence="3" id="KW-1185">Reference proteome</keyword>
<dbReference type="EMBL" id="BDSA01000001">
    <property type="protein sequence ID" value="GBE58921.1"/>
    <property type="molecule type" value="Genomic_DNA"/>
</dbReference>
<evidence type="ECO:0000256" key="1">
    <source>
        <dbReference type="SAM" id="MobiDB-lite"/>
    </source>
</evidence>
<dbReference type="GeneID" id="39872691"/>
<accession>A0A2H6K7F0</accession>
<dbReference type="Proteomes" id="UP000236319">
    <property type="component" value="Unassembled WGS sequence"/>
</dbReference>
<reference evidence="2 3" key="1">
    <citation type="journal article" date="2017" name="BMC Genomics">
        <title>Whole-genome assembly of Babesia ovata and comparative genomics between closely related pathogens.</title>
        <authorList>
            <person name="Yamagishi J."/>
            <person name="Asada M."/>
            <person name="Hakimi H."/>
            <person name="Tanaka T.Q."/>
            <person name="Sugimoto C."/>
            <person name="Kawazu S."/>
        </authorList>
    </citation>
    <scope>NUCLEOTIDE SEQUENCE [LARGE SCALE GENOMIC DNA]</scope>
    <source>
        <strain evidence="2 3">Miyake</strain>
    </source>
</reference>
<feature type="compositionally biased region" description="Polar residues" evidence="1">
    <location>
        <begin position="116"/>
        <end position="127"/>
    </location>
</feature>
<dbReference type="RefSeq" id="XP_028865164.1">
    <property type="nucleotide sequence ID" value="XM_029009331.1"/>
</dbReference>
<gene>
    <name evidence="2" type="ORF">BOVATA_004140</name>
</gene>
<evidence type="ECO:0000313" key="3">
    <source>
        <dbReference type="Proteomes" id="UP000236319"/>
    </source>
</evidence>
<evidence type="ECO:0000313" key="2">
    <source>
        <dbReference type="EMBL" id="GBE58921.1"/>
    </source>
</evidence>
<sequence length="227" mass="25628">MLHHASIPSTGHDHLNGCCEQAQLHRVVFVVHGFRHVCEVLSRVWDLRCVLAYDPDQRGFRLDGVQVLAVGAHGEELYVEHVRVRAQQVAVYDGALLGEVRRPEPQQLVEGGATGRQRSLQADTQRPYSPYSPPHEVMVDVCGVLRQLCQYLLEVAGRGKSHHDLQLLDTDVQRVAALAEEGAHVSLKQPGPLFDDHEDRAQRHVLDLRVQRRQRHQRRGQLALQDA</sequence>
<dbReference type="VEuPathDB" id="PiroplasmaDB:BOVATA_004140"/>
<protein>
    <submittedName>
        <fullName evidence="2">tRNA modification GTPase, putative</fullName>
    </submittedName>
</protein>
<organism evidence="2 3">
    <name type="scientific">Babesia ovata</name>
    <dbReference type="NCBI Taxonomy" id="189622"/>
    <lineage>
        <taxon>Eukaryota</taxon>
        <taxon>Sar</taxon>
        <taxon>Alveolata</taxon>
        <taxon>Apicomplexa</taxon>
        <taxon>Aconoidasida</taxon>
        <taxon>Piroplasmida</taxon>
        <taxon>Babesiidae</taxon>
        <taxon>Babesia</taxon>
    </lineage>
</organism>
<dbReference type="AlphaFoldDB" id="A0A2H6K7F0"/>